<dbReference type="AlphaFoldDB" id="A0A2P2Q0E7"/>
<reference evidence="2" key="1">
    <citation type="submission" date="2018-02" db="EMBL/GenBank/DDBJ databases">
        <title>Rhizophora mucronata_Transcriptome.</title>
        <authorList>
            <person name="Meera S.P."/>
            <person name="Sreeshan A."/>
            <person name="Augustine A."/>
        </authorList>
    </citation>
    <scope>NUCLEOTIDE SEQUENCE</scope>
    <source>
        <tissue evidence="2">Leaf</tissue>
    </source>
</reference>
<organism evidence="2">
    <name type="scientific">Rhizophora mucronata</name>
    <name type="common">Asiatic mangrove</name>
    <dbReference type="NCBI Taxonomy" id="61149"/>
    <lineage>
        <taxon>Eukaryota</taxon>
        <taxon>Viridiplantae</taxon>
        <taxon>Streptophyta</taxon>
        <taxon>Embryophyta</taxon>
        <taxon>Tracheophyta</taxon>
        <taxon>Spermatophyta</taxon>
        <taxon>Magnoliopsida</taxon>
        <taxon>eudicotyledons</taxon>
        <taxon>Gunneridae</taxon>
        <taxon>Pentapetalae</taxon>
        <taxon>rosids</taxon>
        <taxon>fabids</taxon>
        <taxon>Malpighiales</taxon>
        <taxon>Rhizophoraceae</taxon>
        <taxon>Rhizophora</taxon>
    </lineage>
</organism>
<evidence type="ECO:0000313" key="2">
    <source>
        <dbReference type="EMBL" id="MBX60437.1"/>
    </source>
</evidence>
<feature type="compositionally biased region" description="Basic and acidic residues" evidence="1">
    <location>
        <begin position="31"/>
        <end position="43"/>
    </location>
</feature>
<sequence>MATFFEEEGKPERLTLQGIQQKHIPSAHVGPAEKERDNHLLIF</sequence>
<name>A0A2P2Q0E7_RHIMU</name>
<accession>A0A2P2Q0E7</accession>
<feature type="region of interest" description="Disordered" evidence="1">
    <location>
        <begin position="24"/>
        <end position="43"/>
    </location>
</feature>
<evidence type="ECO:0000256" key="1">
    <source>
        <dbReference type="SAM" id="MobiDB-lite"/>
    </source>
</evidence>
<protein>
    <submittedName>
        <fullName evidence="2">Uncharacterized protein</fullName>
    </submittedName>
</protein>
<dbReference type="EMBL" id="GGEC01079953">
    <property type="protein sequence ID" value="MBX60437.1"/>
    <property type="molecule type" value="Transcribed_RNA"/>
</dbReference>
<proteinExistence type="predicted"/>